<evidence type="ECO:0000313" key="5">
    <source>
        <dbReference type="EMBL" id="EYU46052.1"/>
    </source>
</evidence>
<dbReference type="GO" id="GO:0009699">
    <property type="term" value="P:phenylpropanoid biosynthetic process"/>
    <property type="evidence" value="ECO:0007669"/>
    <property type="project" value="UniProtKB-ARBA"/>
</dbReference>
<dbReference type="GO" id="GO:0048046">
    <property type="term" value="C:apoplast"/>
    <property type="evidence" value="ECO:0007669"/>
    <property type="project" value="UniProtKB-SubCell"/>
</dbReference>
<keyword evidence="4" id="KW-0732">Signal</keyword>
<evidence type="ECO:0000256" key="4">
    <source>
        <dbReference type="RuleBase" id="RU363099"/>
    </source>
</evidence>
<dbReference type="AlphaFoldDB" id="A0A022RZV7"/>
<organism evidence="5 6">
    <name type="scientific">Erythranthe guttata</name>
    <name type="common">Yellow monkey flower</name>
    <name type="synonym">Mimulus guttatus</name>
    <dbReference type="NCBI Taxonomy" id="4155"/>
    <lineage>
        <taxon>Eukaryota</taxon>
        <taxon>Viridiplantae</taxon>
        <taxon>Streptophyta</taxon>
        <taxon>Embryophyta</taxon>
        <taxon>Tracheophyta</taxon>
        <taxon>Spermatophyta</taxon>
        <taxon>Magnoliopsida</taxon>
        <taxon>eudicotyledons</taxon>
        <taxon>Gunneridae</taxon>
        <taxon>Pentapetalae</taxon>
        <taxon>asterids</taxon>
        <taxon>lamiids</taxon>
        <taxon>Lamiales</taxon>
        <taxon>Phrymaceae</taxon>
        <taxon>Erythranthe</taxon>
    </lineage>
</organism>
<reference evidence="5 6" key="1">
    <citation type="journal article" date="2013" name="Proc. Natl. Acad. Sci. U.S.A.">
        <title>Fine-scale variation in meiotic recombination in Mimulus inferred from population shotgun sequencing.</title>
        <authorList>
            <person name="Hellsten U."/>
            <person name="Wright K.M."/>
            <person name="Jenkins J."/>
            <person name="Shu S."/>
            <person name="Yuan Y."/>
            <person name="Wessler S.R."/>
            <person name="Schmutz J."/>
            <person name="Willis J.H."/>
            <person name="Rokhsar D.S."/>
        </authorList>
    </citation>
    <scope>NUCLEOTIDE SEQUENCE [LARGE SCALE GENOMIC DNA]</scope>
    <source>
        <strain evidence="6">cv. DUN x IM62</strain>
    </source>
</reference>
<accession>A0A022RZV7</accession>
<evidence type="ECO:0000256" key="3">
    <source>
        <dbReference type="ARBA" id="ARBA00022525"/>
    </source>
</evidence>
<dbReference type="InterPro" id="IPR044859">
    <property type="entry name" value="Allene_oxi_cyc_Dirigent"/>
</dbReference>
<comment type="similarity">
    <text evidence="1 4">Belongs to the plant dirigent protein family.</text>
</comment>
<proteinExistence type="inferred from homology"/>
<sequence length="186" mass="20222">MALFTTPIIIFSFLFSPFFDISTDAKFSEQFAEATTNSPHRTAEKTTHLHFYFHDIVSGPHPTAVTVAGTKNKFGATAVIDDPLTENPDPGSKVVGRAQGIYATSSKDTVSLLMVLNFVFVEGVYNGSALSVLGRNRFLEPVRELPVLGGTGIFRFARGYALAKTVTFDVGTGDAVVEYNVFVLHH</sequence>
<dbReference type="OMA" id="SFGITFM"/>
<dbReference type="Pfam" id="PF03018">
    <property type="entry name" value="Dirigent"/>
    <property type="match status" value="1"/>
</dbReference>
<evidence type="ECO:0000256" key="1">
    <source>
        <dbReference type="ARBA" id="ARBA00010746"/>
    </source>
</evidence>
<dbReference type="EMBL" id="KI630171">
    <property type="protein sequence ID" value="EYU46052.1"/>
    <property type="molecule type" value="Genomic_DNA"/>
</dbReference>
<dbReference type="PANTHER" id="PTHR21495">
    <property type="entry name" value="NUCLEOPORIN-RELATED"/>
    <property type="match status" value="1"/>
</dbReference>
<dbReference type="PhylomeDB" id="A0A022RZV7"/>
<protein>
    <recommendedName>
        <fullName evidence="4">Dirigent protein</fullName>
    </recommendedName>
</protein>
<dbReference type="Proteomes" id="UP000030748">
    <property type="component" value="Unassembled WGS sequence"/>
</dbReference>
<feature type="chain" id="PRO_5008190041" description="Dirigent protein" evidence="4">
    <location>
        <begin position="26"/>
        <end position="186"/>
    </location>
</feature>
<comment type="subcellular location">
    <subcellularLocation>
        <location evidence="4">Secreted</location>
        <location evidence="4">Extracellular space</location>
        <location evidence="4">Apoplast</location>
    </subcellularLocation>
</comment>
<evidence type="ECO:0000313" key="6">
    <source>
        <dbReference type="Proteomes" id="UP000030748"/>
    </source>
</evidence>
<dbReference type="KEGG" id="egt:105957287"/>
<dbReference type="Gene3D" id="2.40.480.10">
    <property type="entry name" value="Allene oxide cyclase-like"/>
    <property type="match status" value="1"/>
</dbReference>
<keyword evidence="6" id="KW-1185">Reference proteome</keyword>
<comment type="subunit">
    <text evidence="2 4">Homodimer.</text>
</comment>
<keyword evidence="3 4" id="KW-0964">Secreted</keyword>
<evidence type="ECO:0000256" key="2">
    <source>
        <dbReference type="ARBA" id="ARBA00011738"/>
    </source>
</evidence>
<comment type="function">
    <text evidence="4">Dirigent proteins impart stereoselectivity on the phenoxy radical-coupling reaction, yielding optically active lignans from two molecules of coniferyl alcohol in the biosynthesis of lignans, flavonolignans, and alkaloids and thus plays a central role in plant secondary metabolism.</text>
</comment>
<keyword evidence="4" id="KW-0052">Apoplast</keyword>
<name>A0A022RZV7_ERYGU</name>
<dbReference type="eggNOG" id="ENOG502RXST">
    <property type="taxonomic scope" value="Eukaryota"/>
</dbReference>
<dbReference type="STRING" id="4155.A0A022RZV7"/>
<dbReference type="InterPro" id="IPR004265">
    <property type="entry name" value="Dirigent"/>
</dbReference>
<gene>
    <name evidence="5" type="ORF">MIMGU_mgv1a024219mg</name>
</gene>
<dbReference type="OrthoDB" id="1864232at2759"/>
<feature type="signal peptide" evidence="4">
    <location>
        <begin position="1"/>
        <end position="25"/>
    </location>
</feature>